<dbReference type="SUPFAM" id="SSF52047">
    <property type="entry name" value="RNI-like"/>
    <property type="match status" value="1"/>
</dbReference>
<dbReference type="EMBL" id="OZ075127">
    <property type="protein sequence ID" value="CAL4949261.1"/>
    <property type="molecule type" value="Genomic_DNA"/>
</dbReference>
<keyword evidence="4" id="KW-1185">Reference proteome</keyword>
<reference evidence="4" key="1">
    <citation type="submission" date="2024-06" db="EMBL/GenBank/DDBJ databases">
        <authorList>
            <person name="Ryan C."/>
        </authorList>
    </citation>
    <scope>NUCLEOTIDE SEQUENCE [LARGE SCALE GENOMIC DNA]</scope>
</reference>
<dbReference type="InterPro" id="IPR001810">
    <property type="entry name" value="F-box_dom"/>
</dbReference>
<dbReference type="AlphaFoldDB" id="A0ABC8YUD7"/>
<dbReference type="Gene3D" id="1.20.1280.50">
    <property type="match status" value="1"/>
</dbReference>
<dbReference type="Pfam" id="PF00646">
    <property type="entry name" value="F-box"/>
    <property type="match status" value="1"/>
</dbReference>
<feature type="domain" description="F-box" evidence="2">
    <location>
        <begin position="39"/>
        <end position="78"/>
    </location>
</feature>
<accession>A0ABC8YUD7</accession>
<proteinExistence type="predicted"/>
<reference evidence="3 4" key="2">
    <citation type="submission" date="2024-10" db="EMBL/GenBank/DDBJ databases">
        <authorList>
            <person name="Ryan C."/>
        </authorList>
    </citation>
    <scope>NUCLEOTIDE SEQUENCE [LARGE SCALE GENOMIC DNA]</scope>
</reference>
<dbReference type="SMART" id="SM00256">
    <property type="entry name" value="FBOX"/>
    <property type="match status" value="1"/>
</dbReference>
<dbReference type="InterPro" id="IPR053197">
    <property type="entry name" value="F-box_SCFL_complex_component"/>
</dbReference>
<feature type="compositionally biased region" description="Basic and acidic residues" evidence="1">
    <location>
        <begin position="1"/>
        <end position="10"/>
    </location>
</feature>
<dbReference type="SUPFAM" id="SSF81383">
    <property type="entry name" value="F-box domain"/>
    <property type="match status" value="1"/>
</dbReference>
<evidence type="ECO:0000256" key="1">
    <source>
        <dbReference type="SAM" id="MobiDB-lite"/>
    </source>
</evidence>
<evidence type="ECO:0000259" key="2">
    <source>
        <dbReference type="SMART" id="SM00256"/>
    </source>
</evidence>
<gene>
    <name evidence="3" type="ORF">URODEC1_LOCUS37865</name>
</gene>
<dbReference type="PANTHER" id="PTHR34223">
    <property type="entry name" value="OS11G0201299 PROTEIN"/>
    <property type="match status" value="1"/>
</dbReference>
<sequence>MFDEMLRDADPVPETTASRRTAPAPPVEPCCAVNRINGIPRDVLLLILSRLESRDAVRTCVLSREWRDLWRDVPRILVSSPVFGVDVDGNCEEGNPLFKRFVNRLLMLRNPVPLDKFELCHYINSQFEADSTDDKLWIAHALLSKARAVDVYVGGYALEIGPEVFTSQYLTILRLSSCNFTPGFFGHLQTGCKALRRLVLYKCSIGDTEISSHTLELLAIGVGCVFTSDDRVSISIPSLRHLHLFGRTPGRIPLLENTESLRIAFVSVGWFEGIGIQAGDDIRRFLRGISGVAKLGFYFVQTELNMGKSLQWCPKFNNLRFLTLGEWCLGEDFYALIVFLQNSPKLKTLTLDLKKYIDVPGILRGELRERSFTWSTCLKTVEIICSEGNPVVDGLEKFLIDSGIAPGKIRIRH</sequence>
<dbReference type="Proteomes" id="UP001497457">
    <property type="component" value="Chromosome 17b"/>
</dbReference>
<name>A0ABC8YUD7_9POAL</name>
<evidence type="ECO:0000313" key="4">
    <source>
        <dbReference type="Proteomes" id="UP001497457"/>
    </source>
</evidence>
<organism evidence="3 4">
    <name type="scientific">Urochloa decumbens</name>
    <dbReference type="NCBI Taxonomy" id="240449"/>
    <lineage>
        <taxon>Eukaryota</taxon>
        <taxon>Viridiplantae</taxon>
        <taxon>Streptophyta</taxon>
        <taxon>Embryophyta</taxon>
        <taxon>Tracheophyta</taxon>
        <taxon>Spermatophyta</taxon>
        <taxon>Magnoliopsida</taxon>
        <taxon>Liliopsida</taxon>
        <taxon>Poales</taxon>
        <taxon>Poaceae</taxon>
        <taxon>PACMAD clade</taxon>
        <taxon>Panicoideae</taxon>
        <taxon>Panicodae</taxon>
        <taxon>Paniceae</taxon>
        <taxon>Melinidinae</taxon>
        <taxon>Urochloa</taxon>
    </lineage>
</organism>
<protein>
    <recommendedName>
        <fullName evidence="2">F-box domain-containing protein</fullName>
    </recommendedName>
</protein>
<dbReference type="InterPro" id="IPR036047">
    <property type="entry name" value="F-box-like_dom_sf"/>
</dbReference>
<dbReference type="InterPro" id="IPR032675">
    <property type="entry name" value="LRR_dom_sf"/>
</dbReference>
<evidence type="ECO:0000313" key="3">
    <source>
        <dbReference type="EMBL" id="CAL4949261.1"/>
    </source>
</evidence>
<dbReference type="PANTHER" id="PTHR34223:SF96">
    <property type="entry name" value="FBD DOMAIN-CONTAINING PROTEIN"/>
    <property type="match status" value="1"/>
</dbReference>
<feature type="region of interest" description="Disordered" evidence="1">
    <location>
        <begin position="1"/>
        <end position="25"/>
    </location>
</feature>
<dbReference type="Gene3D" id="3.80.10.10">
    <property type="entry name" value="Ribonuclease Inhibitor"/>
    <property type="match status" value="1"/>
</dbReference>